<dbReference type="InterPro" id="IPR011050">
    <property type="entry name" value="Pectin_lyase_fold/virulence"/>
</dbReference>
<dbReference type="NCBIfam" id="NF033708">
    <property type="entry name" value="T9SS_Cterm_ChiA"/>
    <property type="match status" value="1"/>
</dbReference>
<dbReference type="STRING" id="370979.SAMN05443663_103295"/>
<reference evidence="4" key="1">
    <citation type="submission" date="2016-11" db="EMBL/GenBank/DDBJ databases">
        <authorList>
            <person name="Varghese N."/>
            <person name="Submissions S."/>
        </authorList>
    </citation>
    <scope>NUCLEOTIDE SEQUENCE [LARGE SCALE GENOMIC DNA]</scope>
    <source>
        <strain evidence="4">DSM 17963</strain>
    </source>
</reference>
<organism evidence="3 4">
    <name type="scientific">Flavobacterium defluvii</name>
    <dbReference type="NCBI Taxonomy" id="370979"/>
    <lineage>
        <taxon>Bacteria</taxon>
        <taxon>Pseudomonadati</taxon>
        <taxon>Bacteroidota</taxon>
        <taxon>Flavobacteriia</taxon>
        <taxon>Flavobacteriales</taxon>
        <taxon>Flavobacteriaceae</taxon>
        <taxon>Flavobacterium</taxon>
    </lineage>
</organism>
<dbReference type="InterPro" id="IPR037524">
    <property type="entry name" value="PA14/GLEYA"/>
</dbReference>
<evidence type="ECO:0000313" key="3">
    <source>
        <dbReference type="EMBL" id="SHG61010.1"/>
    </source>
</evidence>
<sequence length="1523" mass="164258">MRTLLLFLFLPFFGIAQNVDLASWALTSDGNITTKQSYVQSGTFTSDQNPISYGSTGALVTGWNNSGFVHYRYIEVSIAPTTNNVIWISNLVFQQASIPNGGTPGPSTYIAKYYISQNGSVPSTDQFFNTATNLVAEESISGNPSKSIKINESLNSNQRLIVRLYTKGNDYNNIKWQILPNTLKFTGKLMGPLAGTYIVGSVAASDFNTLTSAVNTLNNVGVSAAVTFLLDNTAYNVSSGEIFPLVITPYTANTTYKVTFKPNTNRNVVIESSNTAKNTEAVFKLNGVDNVVFDGSNTTNGTTKNLTIYNNNQSNNDRAVIWIASQNTTNGANGNEIRNVILQQYARGTYDFSIGVFGGGTSSASSAAETANSSNIISNNTFTGVGQAVYLNGLASSLSTGWKIQSNTIGGTTNTNKPHVGIRLNNAKDYEVSQNTITGVYKADSGQNTTTHHAGISVYGASNGNIFSNKVSDVYDVTGNGMTYCAGIYVDSGNNIIYNNFINNVRSSNTNDNNSNFSYKGHGIYINSGASNKVYFNTVSMDASGAGGRSSCLFVNGGSALDVRNNIFYNSQTSGTQYAIFTRVAASVFGTLSYNDHYVAKYASFFNSRIQDNADSTTLAAWQTATGKEQNSIVVEPKFISTTDFHLVQNTTNSGIHAKGTPITGFTTDIDSETRSTTAPDMGADEIIICQQGDQTTFGVDSWIGYVYKWNTTTPNPALAASPASSTNVYIGNVTESINFDRNVGAGAVSGATTNICGTPPTDNFFVRYKMRTTTAAGTYNISIGGDDGARLYIDGTLVLTRWNDHSYILDATLYTLTAGSHDFVLEYYENAGSARTTFSFGLIKGDNVNLPYGDNVWNVYGFTKNNFDLTQTAYAGTYVDSNLNINTTTAWAADKSPSAVTTWQGAPMPVDYFTTTHKRQGFPCGNYQIQVVNCDDDMRIYVNEVLEYTAGQNIGAPVLVKSGQIYTLNKNSKIEVRLREDAGDAKMALNLIAVPTIYDGSSTPASGSAITVNTNTTLNSDLQVCSCTISPGVTLTVPANRTLTVDETTTVGAGGKLLIKNGGSLLQNSTSANAYQGASNSFEIQRDTQLIRRYDFTYWSTPVSATPGVTLHALSPTTLADKYYSYNPTTGWTINYNGTLVMTPGQGYIVRAPQEFDINNTAIYHASFVGVPNNGNITVTPVATKWNLIGNPYPSAIDANTLINNTGVGALYFWTHNTPPSGTVAGDAKYNYTTSDYAVYTLTGSVVTANGAAVHSGKIASGQGFFFKATTGNNIVFTNSMRIAGNNSQFFKTSETVAANRLWLNFANGEGAFKQALIGYIEGATNSFDQNYDAATLNGNTYVDFYSINDAKKLTVQGRAVPFEDTDVIPLGYKTAVAGEFTISIDHTDGLLNDQKIYLEDKTTNTVFDLKAGDYKFKTEIGTFTDRFQLKYTNKTLGTGDFENVKDGLLVSVKDKVIKVTASKENIKEVNVYDISGRLLYSKNKIGTTELLISNLQSANQVLLVKVALENDSTTTRKVIFN</sequence>
<gene>
    <name evidence="3" type="ORF">SAMN05443663_103295</name>
</gene>
<feature type="signal peptide" evidence="1">
    <location>
        <begin position="1"/>
        <end position="18"/>
    </location>
</feature>
<name>A0A1M5L7S2_9FLAO</name>
<feature type="domain" description="PA14" evidence="2">
    <location>
        <begin position="698"/>
        <end position="855"/>
    </location>
</feature>
<evidence type="ECO:0000256" key="1">
    <source>
        <dbReference type="SAM" id="SignalP"/>
    </source>
</evidence>
<dbReference type="SUPFAM" id="SSF51126">
    <property type="entry name" value="Pectin lyase-like"/>
    <property type="match status" value="1"/>
</dbReference>
<dbReference type="Pfam" id="PF07691">
    <property type="entry name" value="PA14"/>
    <property type="match status" value="1"/>
</dbReference>
<feature type="chain" id="PRO_5012477364" evidence="1">
    <location>
        <begin position="19"/>
        <end position="1523"/>
    </location>
</feature>
<dbReference type="Proteomes" id="UP000184071">
    <property type="component" value="Unassembled WGS sequence"/>
</dbReference>
<dbReference type="PROSITE" id="PS51820">
    <property type="entry name" value="PA14"/>
    <property type="match status" value="1"/>
</dbReference>
<accession>A0A1M5L7S2</accession>
<evidence type="ECO:0000259" key="2">
    <source>
        <dbReference type="PROSITE" id="PS51820"/>
    </source>
</evidence>
<dbReference type="SMART" id="SM00758">
    <property type="entry name" value="PA14"/>
    <property type="match status" value="1"/>
</dbReference>
<keyword evidence="4" id="KW-1185">Reference proteome</keyword>
<dbReference type="SMART" id="SM00710">
    <property type="entry name" value="PbH1"/>
    <property type="match status" value="7"/>
</dbReference>
<dbReference type="InterPro" id="IPR006626">
    <property type="entry name" value="PbH1"/>
</dbReference>
<evidence type="ECO:0000313" key="4">
    <source>
        <dbReference type="Proteomes" id="UP000184071"/>
    </source>
</evidence>
<dbReference type="EMBL" id="FQWC01000003">
    <property type="protein sequence ID" value="SHG61010.1"/>
    <property type="molecule type" value="Genomic_DNA"/>
</dbReference>
<proteinExistence type="predicted"/>
<dbReference type="InterPro" id="IPR011658">
    <property type="entry name" value="PA14_dom"/>
</dbReference>
<keyword evidence="1" id="KW-0732">Signal</keyword>
<protein>
    <submittedName>
        <fullName evidence="3">PA14 domain-containing protein</fullName>
    </submittedName>
</protein>